<dbReference type="InterPro" id="IPR002401">
    <property type="entry name" value="Cyt_P450_E_grp-I"/>
</dbReference>
<evidence type="ECO:0000256" key="7">
    <source>
        <dbReference type="ARBA" id="ARBA00022824"/>
    </source>
</evidence>
<evidence type="ECO:0000313" key="14">
    <source>
        <dbReference type="Ensembl" id="ENSNMLP00000015832.1"/>
    </source>
</evidence>
<dbReference type="PRINTS" id="PR00463">
    <property type="entry name" value="EP450I"/>
</dbReference>
<dbReference type="GO" id="GO:0016712">
    <property type="term" value="F:oxidoreductase activity, acting on paired donors, with incorporation or reduction of molecular oxygen, reduced flavin or flavoprotein as one donor, and incorporation of one atom of oxygen"/>
    <property type="evidence" value="ECO:0007669"/>
    <property type="project" value="TreeGrafter"/>
</dbReference>
<comment type="subcellular location">
    <subcellularLocation>
        <location evidence="3">Endoplasmic reticulum membrane</location>
    </subcellularLocation>
    <subcellularLocation>
        <location evidence="2">Microsome membrane</location>
    </subcellularLocation>
</comment>
<evidence type="ECO:0000256" key="8">
    <source>
        <dbReference type="ARBA" id="ARBA00022848"/>
    </source>
</evidence>
<evidence type="ECO:0000256" key="13">
    <source>
        <dbReference type="PIRSR" id="PIRSR602401-1"/>
    </source>
</evidence>
<keyword evidence="5 13" id="KW-0349">Heme</keyword>
<accession>A0A8C6WLJ2</accession>
<dbReference type="PANTHER" id="PTHR24300:SF153">
    <property type="entry name" value="CYTOCHROME P450 2G1-LIKE-RELATED"/>
    <property type="match status" value="1"/>
</dbReference>
<dbReference type="AlphaFoldDB" id="A0A8C6WLJ2"/>
<keyword evidence="10 13" id="KW-0408">Iron</keyword>
<evidence type="ECO:0000256" key="11">
    <source>
        <dbReference type="ARBA" id="ARBA00023033"/>
    </source>
</evidence>
<keyword evidence="12" id="KW-0472">Membrane</keyword>
<evidence type="ECO:0008006" key="16">
    <source>
        <dbReference type="Google" id="ProtNLM"/>
    </source>
</evidence>
<keyword evidence="7" id="KW-0256">Endoplasmic reticulum</keyword>
<reference evidence="14" key="2">
    <citation type="submission" date="2025-09" db="UniProtKB">
        <authorList>
            <consortium name="Ensembl"/>
        </authorList>
    </citation>
    <scope>IDENTIFICATION</scope>
</reference>
<dbReference type="InterPro" id="IPR001128">
    <property type="entry name" value="Cyt_P450"/>
</dbReference>
<dbReference type="Proteomes" id="UP000694523">
    <property type="component" value="Unplaced"/>
</dbReference>
<evidence type="ECO:0000256" key="2">
    <source>
        <dbReference type="ARBA" id="ARBA00004524"/>
    </source>
</evidence>
<comment type="similarity">
    <text evidence="4">Belongs to the cytochrome P450 family.</text>
</comment>
<dbReference type="GO" id="GO:0006805">
    <property type="term" value="P:xenobiotic metabolic process"/>
    <property type="evidence" value="ECO:0007669"/>
    <property type="project" value="TreeGrafter"/>
</dbReference>
<dbReference type="FunFam" id="1.10.630.10:FF:000010">
    <property type="entry name" value="cytochrome P450 2W1 isoform X2"/>
    <property type="match status" value="1"/>
</dbReference>
<sequence>MIVSKQVTFPNSFLTESPIRTHLIMADADAHPVWRGVVLVLFWILTIKSHSKLPPGPLALPIVGNLPFINKYAPYKSVQEFSKTHGPVMTIYLGRTRAVFLVGYDAVKEAIVDRGEDFSGRAPIHFFNKATKGYGLAISNGERWKQIRRFTLTTLRDFGMGRKTMEAWIQEESQHLIARIESFKGNPFDPFVFNQTVSNVICCLVFGERFVYEDKQLLRIVQFFSEFIQFNSTVFGQLYNIFPWLLDHLPGRHHDMFAKVEEMKKFNMKKIEEHMKTLDSSSPRDFIDCFLLRMNQEKDDPNSEFHFENLWSTVLNLFAAGTETTSTTMRFALSVFMKYPDIQKRMQEEIDSVIGRERSPNMEDRKSLPFTDAVIHEVQRLLDIVPFSIPHYALKDITFRGYTIPKGTFIFPMLTSVLKEEKHWATPLTFNPQHFLDHNSNFKKNPSFMPFAAGKRACVGESLARMELFIFLVTLLQHFTFSCSEGGDSIDLTPEFSSFGNMPRRYDVVATPQ</sequence>
<dbReference type="InterPro" id="IPR050182">
    <property type="entry name" value="Cytochrome_P450_fam2"/>
</dbReference>
<proteinExistence type="inferred from homology"/>
<evidence type="ECO:0000256" key="1">
    <source>
        <dbReference type="ARBA" id="ARBA00001971"/>
    </source>
</evidence>
<evidence type="ECO:0000256" key="12">
    <source>
        <dbReference type="ARBA" id="ARBA00023136"/>
    </source>
</evidence>
<dbReference type="Ensembl" id="ENSNMLT00000017792.1">
    <property type="protein sequence ID" value="ENSNMLP00000015832.1"/>
    <property type="gene ID" value="ENSNMLG00000010468.1"/>
</dbReference>
<dbReference type="PANTHER" id="PTHR24300">
    <property type="entry name" value="CYTOCHROME P450 508A4-RELATED"/>
    <property type="match status" value="1"/>
</dbReference>
<organism evidence="14 15">
    <name type="scientific">Neogobius melanostomus</name>
    <name type="common">round goby</name>
    <dbReference type="NCBI Taxonomy" id="47308"/>
    <lineage>
        <taxon>Eukaryota</taxon>
        <taxon>Metazoa</taxon>
        <taxon>Chordata</taxon>
        <taxon>Craniata</taxon>
        <taxon>Vertebrata</taxon>
        <taxon>Euteleostomi</taxon>
        <taxon>Actinopterygii</taxon>
        <taxon>Neopterygii</taxon>
        <taxon>Teleostei</taxon>
        <taxon>Neoteleostei</taxon>
        <taxon>Acanthomorphata</taxon>
        <taxon>Gobiaria</taxon>
        <taxon>Gobiiformes</taxon>
        <taxon>Gobioidei</taxon>
        <taxon>Gobiidae</taxon>
        <taxon>Benthophilinae</taxon>
        <taxon>Neogobiini</taxon>
        <taxon>Neogobius</taxon>
    </lineage>
</organism>
<dbReference type="GO" id="GO:0006082">
    <property type="term" value="P:organic acid metabolic process"/>
    <property type="evidence" value="ECO:0007669"/>
    <property type="project" value="TreeGrafter"/>
</dbReference>
<dbReference type="GO" id="GO:0020037">
    <property type="term" value="F:heme binding"/>
    <property type="evidence" value="ECO:0007669"/>
    <property type="project" value="InterPro"/>
</dbReference>
<evidence type="ECO:0000256" key="10">
    <source>
        <dbReference type="ARBA" id="ARBA00023004"/>
    </source>
</evidence>
<name>A0A8C6WLJ2_9GOBI</name>
<keyword evidence="9" id="KW-0560">Oxidoreductase</keyword>
<dbReference type="InterPro" id="IPR036396">
    <property type="entry name" value="Cyt_P450_sf"/>
</dbReference>
<dbReference type="Gene3D" id="1.10.630.10">
    <property type="entry name" value="Cytochrome P450"/>
    <property type="match status" value="1"/>
</dbReference>
<feature type="binding site" description="axial binding residue" evidence="13">
    <location>
        <position position="458"/>
    </location>
    <ligand>
        <name>heme</name>
        <dbReference type="ChEBI" id="CHEBI:30413"/>
    </ligand>
    <ligandPart>
        <name>Fe</name>
        <dbReference type="ChEBI" id="CHEBI:18248"/>
    </ligandPart>
</feature>
<evidence type="ECO:0000256" key="4">
    <source>
        <dbReference type="ARBA" id="ARBA00010617"/>
    </source>
</evidence>
<dbReference type="GO" id="GO:0046222">
    <property type="term" value="P:aflatoxin metabolic process"/>
    <property type="evidence" value="ECO:0007669"/>
    <property type="project" value="UniProtKB-ARBA"/>
</dbReference>
<protein>
    <recommendedName>
        <fullName evidence="16">Cytochrome P450</fullName>
    </recommendedName>
</protein>
<keyword evidence="8" id="KW-0492">Microsome</keyword>
<dbReference type="CDD" id="cd11026">
    <property type="entry name" value="CYP2"/>
    <property type="match status" value="1"/>
</dbReference>
<keyword evidence="6 13" id="KW-0479">Metal-binding</keyword>
<evidence type="ECO:0000256" key="9">
    <source>
        <dbReference type="ARBA" id="ARBA00023002"/>
    </source>
</evidence>
<keyword evidence="15" id="KW-1185">Reference proteome</keyword>
<comment type="cofactor">
    <cofactor evidence="1 13">
        <name>heme</name>
        <dbReference type="ChEBI" id="CHEBI:30413"/>
    </cofactor>
</comment>
<dbReference type="GO" id="GO:0005506">
    <property type="term" value="F:iron ion binding"/>
    <property type="evidence" value="ECO:0007669"/>
    <property type="project" value="InterPro"/>
</dbReference>
<dbReference type="PRINTS" id="PR00385">
    <property type="entry name" value="P450"/>
</dbReference>
<evidence type="ECO:0000313" key="15">
    <source>
        <dbReference type="Proteomes" id="UP000694523"/>
    </source>
</evidence>
<dbReference type="GO" id="GO:0005789">
    <property type="term" value="C:endoplasmic reticulum membrane"/>
    <property type="evidence" value="ECO:0007669"/>
    <property type="project" value="UniProtKB-SubCell"/>
</dbReference>
<evidence type="ECO:0000256" key="6">
    <source>
        <dbReference type="ARBA" id="ARBA00022723"/>
    </source>
</evidence>
<keyword evidence="11" id="KW-0503">Monooxygenase</keyword>
<dbReference type="Pfam" id="PF00067">
    <property type="entry name" value="p450"/>
    <property type="match status" value="1"/>
</dbReference>
<dbReference type="SUPFAM" id="SSF48264">
    <property type="entry name" value="Cytochrome P450"/>
    <property type="match status" value="1"/>
</dbReference>
<evidence type="ECO:0000256" key="5">
    <source>
        <dbReference type="ARBA" id="ARBA00022617"/>
    </source>
</evidence>
<reference evidence="14" key="1">
    <citation type="submission" date="2025-08" db="UniProtKB">
        <authorList>
            <consortium name="Ensembl"/>
        </authorList>
    </citation>
    <scope>IDENTIFICATION</scope>
</reference>
<evidence type="ECO:0000256" key="3">
    <source>
        <dbReference type="ARBA" id="ARBA00004586"/>
    </source>
</evidence>